<accession>A0A9P0CHR6</accession>
<dbReference type="InterPro" id="IPR029035">
    <property type="entry name" value="DHS-like_NAD/FAD-binding_dom"/>
</dbReference>
<dbReference type="Gene3D" id="2.20.28.200">
    <property type="match status" value="1"/>
</dbReference>
<dbReference type="Gene3D" id="3.40.50.1220">
    <property type="entry name" value="TPP-binding domain"/>
    <property type="match status" value="1"/>
</dbReference>
<dbReference type="PANTHER" id="PTHR11085:SF12">
    <property type="entry name" value="NAD-DEPENDENT PROTEIN DEACYLASE SIRTUIN-6"/>
    <property type="match status" value="1"/>
</dbReference>
<dbReference type="GO" id="GO:0070403">
    <property type="term" value="F:NAD+ binding"/>
    <property type="evidence" value="ECO:0007669"/>
    <property type="project" value="InterPro"/>
</dbReference>
<organism evidence="9 10">
    <name type="scientific">Psylliodes chrysocephalus</name>
    <dbReference type="NCBI Taxonomy" id="3402493"/>
    <lineage>
        <taxon>Eukaryota</taxon>
        <taxon>Metazoa</taxon>
        <taxon>Ecdysozoa</taxon>
        <taxon>Arthropoda</taxon>
        <taxon>Hexapoda</taxon>
        <taxon>Insecta</taxon>
        <taxon>Pterygota</taxon>
        <taxon>Neoptera</taxon>
        <taxon>Endopterygota</taxon>
        <taxon>Coleoptera</taxon>
        <taxon>Polyphaga</taxon>
        <taxon>Cucujiformia</taxon>
        <taxon>Chrysomeloidea</taxon>
        <taxon>Chrysomelidae</taxon>
        <taxon>Galerucinae</taxon>
        <taxon>Alticini</taxon>
        <taxon>Psylliodes</taxon>
    </lineage>
</organism>
<feature type="binding site" evidence="7">
    <location>
        <position position="141"/>
    </location>
    <ligand>
        <name>Zn(2+)</name>
        <dbReference type="ChEBI" id="CHEBI:29105"/>
    </ligand>
</feature>
<dbReference type="OrthoDB" id="2919105at2759"/>
<name>A0A9P0CHR6_9CUCU</name>
<evidence type="ECO:0000256" key="1">
    <source>
        <dbReference type="ARBA" id="ARBA00012928"/>
    </source>
</evidence>
<feature type="binding site" evidence="7">
    <location>
        <position position="177"/>
    </location>
    <ligand>
        <name>Zn(2+)</name>
        <dbReference type="ChEBI" id="CHEBI:29105"/>
    </ligand>
</feature>
<dbReference type="SUPFAM" id="SSF52467">
    <property type="entry name" value="DHS-like NAD/FAD-binding domain"/>
    <property type="match status" value="1"/>
</dbReference>
<dbReference type="InterPro" id="IPR003000">
    <property type="entry name" value="Sirtuin"/>
</dbReference>
<dbReference type="PANTHER" id="PTHR11085">
    <property type="entry name" value="NAD-DEPENDENT PROTEIN DEACYLASE SIRTUIN-5, MITOCHONDRIAL-RELATED"/>
    <property type="match status" value="1"/>
</dbReference>
<dbReference type="GO" id="GO:0000122">
    <property type="term" value="P:negative regulation of transcription by RNA polymerase II"/>
    <property type="evidence" value="ECO:0007669"/>
    <property type="project" value="TreeGrafter"/>
</dbReference>
<evidence type="ECO:0000259" key="8">
    <source>
        <dbReference type="PROSITE" id="PS50305"/>
    </source>
</evidence>
<feature type="domain" description="Deacetylase sirtuin-type" evidence="8">
    <location>
        <begin position="27"/>
        <end position="272"/>
    </location>
</feature>
<dbReference type="Proteomes" id="UP001153636">
    <property type="component" value="Chromosome 10"/>
</dbReference>
<dbReference type="FunFam" id="3.40.50.1220:FF:000038">
    <property type="entry name" value="NAD-dependent protein deacetylase sirtuin-6 isoform X2"/>
    <property type="match status" value="1"/>
</dbReference>
<sequence length="408" mass="46562">MSCSYADGLSEYENKGVLGVPEKFESEDKVNEKCEILAEWIKNSKHVVVHTGAGISTSAGIPDFRGPNGVWTLEKRGEKPNINISFNEAIPTKTHMALKQLIDKDMVQYIISQNIDGLHLKTGISRKNIAELHGNMFIGQCNTCESQFVMPEATSTVGKKCLNEDCKRSAVLRGRSCRGKLHDTILDWEDNLPEHDLEMSDYQSSLAELNICLGTTLQIVPSGNLPLRSKKYNGKVVIVNLQPTKHDKKADLIINTYVDDVLIKVMKKLGLEIPEYSHNIDPTKHQLPDTVIEWNILKSDLNKMKLKYDKLNRDYKKRKSEEKLVSNTKKKPKKPKKWIKDNKLKKELIVIAEKFDQNQLENQKFSSLENKDNLENKKISSLENEDNLDVKLETENFENKEDIELKVD</sequence>
<dbReference type="EMBL" id="OV651822">
    <property type="protein sequence ID" value="CAH1100105.1"/>
    <property type="molecule type" value="Genomic_DNA"/>
</dbReference>
<keyword evidence="2" id="KW-0808">Transferase</keyword>
<protein>
    <recommendedName>
        <fullName evidence="1">protein acetyllysine N-acetyltransferase</fullName>
        <ecNumber evidence="1">2.3.1.286</ecNumber>
    </recommendedName>
</protein>
<feature type="active site" description="Proton acceptor" evidence="7">
    <location>
        <position position="133"/>
    </location>
</feature>
<dbReference type="AlphaFoldDB" id="A0A9P0CHR6"/>
<dbReference type="GO" id="GO:0046872">
    <property type="term" value="F:metal ion binding"/>
    <property type="evidence" value="ECO:0007669"/>
    <property type="project" value="UniProtKB-KW"/>
</dbReference>
<evidence type="ECO:0000313" key="10">
    <source>
        <dbReference type="Proteomes" id="UP001153636"/>
    </source>
</evidence>
<dbReference type="GO" id="GO:0005634">
    <property type="term" value="C:nucleus"/>
    <property type="evidence" value="ECO:0007669"/>
    <property type="project" value="TreeGrafter"/>
</dbReference>
<evidence type="ECO:0000256" key="5">
    <source>
        <dbReference type="ARBA" id="ARBA00023027"/>
    </source>
</evidence>
<evidence type="ECO:0000313" key="9">
    <source>
        <dbReference type="EMBL" id="CAH1100105.1"/>
    </source>
</evidence>
<dbReference type="InterPro" id="IPR026590">
    <property type="entry name" value="Ssirtuin_cat_dom"/>
</dbReference>
<evidence type="ECO:0000256" key="4">
    <source>
        <dbReference type="ARBA" id="ARBA00022833"/>
    </source>
</evidence>
<reference evidence="9" key="1">
    <citation type="submission" date="2022-01" db="EMBL/GenBank/DDBJ databases">
        <authorList>
            <person name="King R."/>
        </authorList>
    </citation>
    <scope>NUCLEOTIDE SEQUENCE</scope>
</reference>
<feature type="binding site" evidence="7">
    <location>
        <position position="161"/>
    </location>
    <ligand>
        <name>Zn(2+)</name>
        <dbReference type="ChEBI" id="CHEBI:29105"/>
    </ligand>
</feature>
<evidence type="ECO:0000256" key="6">
    <source>
        <dbReference type="ARBA" id="ARBA00038170"/>
    </source>
</evidence>
<dbReference type="EC" id="2.3.1.286" evidence="1"/>
<dbReference type="PROSITE" id="PS50305">
    <property type="entry name" value="SIRTUIN"/>
    <property type="match status" value="1"/>
</dbReference>
<evidence type="ECO:0000256" key="7">
    <source>
        <dbReference type="PROSITE-ProRule" id="PRU00236"/>
    </source>
</evidence>
<keyword evidence="5" id="KW-0520">NAD</keyword>
<dbReference type="GO" id="GO:0003714">
    <property type="term" value="F:transcription corepressor activity"/>
    <property type="evidence" value="ECO:0007669"/>
    <property type="project" value="TreeGrafter"/>
</dbReference>
<proteinExistence type="inferred from homology"/>
<evidence type="ECO:0000256" key="3">
    <source>
        <dbReference type="ARBA" id="ARBA00022723"/>
    </source>
</evidence>
<dbReference type="Pfam" id="PF02146">
    <property type="entry name" value="SIR2"/>
    <property type="match status" value="1"/>
</dbReference>
<keyword evidence="10" id="KW-1185">Reference proteome</keyword>
<evidence type="ECO:0000256" key="2">
    <source>
        <dbReference type="ARBA" id="ARBA00022679"/>
    </source>
</evidence>
<keyword evidence="3 7" id="KW-0479">Metal-binding</keyword>
<dbReference type="InterPro" id="IPR050134">
    <property type="entry name" value="NAD-dep_sirtuin_deacylases"/>
</dbReference>
<dbReference type="GO" id="GO:0046969">
    <property type="term" value="F:histone H3K9 deacetylase activity, NAD-dependent"/>
    <property type="evidence" value="ECO:0007669"/>
    <property type="project" value="TreeGrafter"/>
</dbReference>
<gene>
    <name evidence="9" type="ORF">PSYICH_LOCUS1562</name>
</gene>
<comment type="similarity">
    <text evidence="6">Belongs to the sirtuin family. Class IV subfamily.</text>
</comment>
<feature type="binding site" evidence="7">
    <location>
        <position position="144"/>
    </location>
    <ligand>
        <name>Zn(2+)</name>
        <dbReference type="ChEBI" id="CHEBI:29105"/>
    </ligand>
</feature>
<keyword evidence="4 7" id="KW-0862">Zinc</keyword>